<dbReference type="SMART" id="SM00248">
    <property type="entry name" value="ANK"/>
    <property type="match status" value="13"/>
</dbReference>
<dbReference type="Proteomes" id="UP001642482">
    <property type="component" value="Unassembled WGS sequence"/>
</dbReference>
<dbReference type="PANTHER" id="PTHR24198:SF165">
    <property type="entry name" value="ANKYRIN REPEAT-CONTAINING PROTEIN-RELATED"/>
    <property type="match status" value="1"/>
</dbReference>
<protein>
    <recommendedName>
        <fullName evidence="4">Heterokaryon incompatibility domain-containing protein</fullName>
    </recommendedName>
</protein>
<feature type="repeat" description="ANK" evidence="3">
    <location>
        <begin position="976"/>
        <end position="1018"/>
    </location>
</feature>
<feature type="repeat" description="ANK" evidence="3">
    <location>
        <begin position="638"/>
        <end position="670"/>
    </location>
</feature>
<feature type="repeat" description="ANK" evidence="3">
    <location>
        <begin position="910"/>
        <end position="942"/>
    </location>
</feature>
<evidence type="ECO:0000256" key="1">
    <source>
        <dbReference type="ARBA" id="ARBA00022737"/>
    </source>
</evidence>
<evidence type="ECO:0000259" key="4">
    <source>
        <dbReference type="Pfam" id="PF06985"/>
    </source>
</evidence>
<dbReference type="Pfam" id="PF00023">
    <property type="entry name" value="Ank"/>
    <property type="match status" value="1"/>
</dbReference>
<name>A0ABP0BXK5_9PEZI</name>
<organism evidence="5 6">
    <name type="scientific">Sporothrix eucalyptigena</name>
    <dbReference type="NCBI Taxonomy" id="1812306"/>
    <lineage>
        <taxon>Eukaryota</taxon>
        <taxon>Fungi</taxon>
        <taxon>Dikarya</taxon>
        <taxon>Ascomycota</taxon>
        <taxon>Pezizomycotina</taxon>
        <taxon>Sordariomycetes</taxon>
        <taxon>Sordariomycetidae</taxon>
        <taxon>Ophiostomatales</taxon>
        <taxon>Ophiostomataceae</taxon>
        <taxon>Sporothrix</taxon>
    </lineage>
</organism>
<reference evidence="5 6" key="1">
    <citation type="submission" date="2024-01" db="EMBL/GenBank/DDBJ databases">
        <authorList>
            <person name="Allen C."/>
            <person name="Tagirdzhanova G."/>
        </authorList>
    </citation>
    <scope>NUCLEOTIDE SEQUENCE [LARGE SCALE GENOMIC DNA]</scope>
</reference>
<feature type="repeat" description="ANK" evidence="3">
    <location>
        <begin position="1019"/>
        <end position="1051"/>
    </location>
</feature>
<dbReference type="PROSITE" id="PS50088">
    <property type="entry name" value="ANK_REPEAT"/>
    <property type="match status" value="11"/>
</dbReference>
<keyword evidence="2 3" id="KW-0040">ANK repeat</keyword>
<dbReference type="InterPro" id="IPR036770">
    <property type="entry name" value="Ankyrin_rpt-contain_sf"/>
</dbReference>
<feature type="repeat" description="ANK" evidence="3">
    <location>
        <begin position="671"/>
        <end position="703"/>
    </location>
</feature>
<evidence type="ECO:0000313" key="5">
    <source>
        <dbReference type="EMBL" id="CAK7224192.1"/>
    </source>
</evidence>
<feature type="repeat" description="ANK" evidence="3">
    <location>
        <begin position="770"/>
        <end position="802"/>
    </location>
</feature>
<dbReference type="InterPro" id="IPR010730">
    <property type="entry name" value="HET"/>
</dbReference>
<keyword evidence="1" id="KW-0677">Repeat</keyword>
<accession>A0ABP0BXK5</accession>
<dbReference type="PROSITE" id="PS50297">
    <property type="entry name" value="ANK_REP_REGION"/>
    <property type="match status" value="9"/>
</dbReference>
<evidence type="ECO:0000256" key="3">
    <source>
        <dbReference type="PROSITE-ProRule" id="PRU00023"/>
    </source>
</evidence>
<feature type="domain" description="Heterokaryon incompatibility" evidence="4">
    <location>
        <begin position="65"/>
        <end position="208"/>
    </location>
</feature>
<proteinExistence type="predicted"/>
<evidence type="ECO:0000313" key="6">
    <source>
        <dbReference type="Proteomes" id="UP001642482"/>
    </source>
</evidence>
<feature type="repeat" description="ANK" evidence="3">
    <location>
        <begin position="704"/>
        <end position="736"/>
    </location>
</feature>
<comment type="caution">
    <text evidence="5">The sequence shown here is derived from an EMBL/GenBank/DDBJ whole genome shotgun (WGS) entry which is preliminary data.</text>
</comment>
<dbReference type="PANTHER" id="PTHR24198">
    <property type="entry name" value="ANKYRIN REPEAT AND PROTEIN KINASE DOMAIN-CONTAINING PROTEIN"/>
    <property type="match status" value="1"/>
</dbReference>
<dbReference type="InterPro" id="IPR002110">
    <property type="entry name" value="Ankyrin_rpt"/>
</dbReference>
<keyword evidence="6" id="KW-1185">Reference proteome</keyword>
<dbReference type="Pfam" id="PF06985">
    <property type="entry name" value="HET"/>
    <property type="match status" value="1"/>
</dbReference>
<sequence length="1123" mass="123396">MSSTPSSLVATSRANKASEYRHIPLQQQDSIRLLRLLPSTDNNAPVQCQLSEYPLQGPHDEVHLYEALSYVWGSTSNQQTIYVQSEGDAKDRFQTLLVTFNLHVALKHLRSRHIARTIWIDAVCIDQQNNAEKGQQVQMMAKVYNFADRVIVWLGDATDKGDQALIDICKAASQQHARTPIDASASSQEAIIKLLQRPWFQRIWVLQEAAAARNILIKCGPAEIDGYAFCSGLVALDPYKDLPELQNIARSVAVLISGANFRLRYKANAASHFSLQIRPLAELVDMYHTRATTEPLDRFYALFGMSTDDLGSAGLFVDYSVAWRDVFERVVRLATSDQVVINTWDRKQVAFVRGNACVLGNVTHVEESGRHDDRQTIAVEWREDLCYFAERHIQKSSLVFRAPAARVLEGDILVLLQGALKPTIVRLCEEHTAIVSTSVEISATTTIPKHPLRKLKPEEEPTTTLDWAQCLPTLTDFLQHVFLVWDWHLSQFKEWNSTCPYHKYEYECSLSSPNSPRAGVCAEPRWEDCVEKAMRLWGLAQLQFNKKQSLEHYRPYSEEDTDSDSWGYPEDVLQNSLTHYKMALDSVHGSGGDHQAWNCLLHRGVDQQAAMSLAAWSGHEGGVKLLLDQGCVPKKDIFGRTQLLWAVMGGEEAIVKLILDCGMDVDTQDVFHYTALLWAADVGNVFVVQLLLDRGTDIELKNNVGRSALFLAAAAGHVAIVKLLLDKGANVHTVDFLGSTPLLATALCGYKPQFYFNFIGTKSSVHAKNDLSVALPRATASEYVEAARLLLDEGANIEAKDRDQRTPLDLASRRGHTALIELLIDRGADIQGTKYHRSTPLIHAITGRHQAAVQLLLDKGADVLVKKAGVKTTLDATVLDAAGAAGDEKIMKLLLDRGAEQFPDIQGGDASYCALRSAAWNGHQAVMQLLLDRGTDINALDSRGNLLLAVAAECNGADAVQRLLDKGADIDATNGKGKTPLLEAIMIGYDDLGDHSTSHHKVIHLLLDRGANVNVKDKYGTSPLLAAIQAGDKAIVEVLLRKGAHIESKGYGGQTPLIRAVENGDKEIVQLLLDKGANVDPKDDAAIKGGKEDVVLCGGVTARGTWRLGPVGRGSGYAGGGAW</sequence>
<evidence type="ECO:0000256" key="2">
    <source>
        <dbReference type="ARBA" id="ARBA00023043"/>
    </source>
</evidence>
<feature type="repeat" description="ANK" evidence="3">
    <location>
        <begin position="803"/>
        <end position="835"/>
    </location>
</feature>
<dbReference type="Gene3D" id="1.25.40.20">
    <property type="entry name" value="Ankyrin repeat-containing domain"/>
    <property type="match status" value="4"/>
</dbReference>
<dbReference type="Pfam" id="PF12796">
    <property type="entry name" value="Ank_2"/>
    <property type="match status" value="4"/>
</dbReference>
<dbReference type="EMBL" id="CAWUHD010000054">
    <property type="protein sequence ID" value="CAK7224192.1"/>
    <property type="molecule type" value="Genomic_DNA"/>
</dbReference>
<gene>
    <name evidence="5" type="ORF">SEUCBS140593_005487</name>
</gene>
<dbReference type="SUPFAM" id="SSF48403">
    <property type="entry name" value="Ankyrin repeat"/>
    <property type="match status" value="2"/>
</dbReference>
<feature type="repeat" description="ANK" evidence="3">
    <location>
        <begin position="943"/>
        <end position="975"/>
    </location>
</feature>
<feature type="repeat" description="ANK" evidence="3">
    <location>
        <begin position="1052"/>
        <end position="1084"/>
    </location>
</feature>
<feature type="repeat" description="ANK" evidence="3">
    <location>
        <begin position="836"/>
        <end position="868"/>
    </location>
</feature>
<dbReference type="PRINTS" id="PR01415">
    <property type="entry name" value="ANKYRIN"/>
</dbReference>